<protein>
    <submittedName>
        <fullName evidence="6">DNA-binding transcriptional regulator, LysR family</fullName>
    </submittedName>
</protein>
<dbReference type="Pfam" id="PF00126">
    <property type="entry name" value="HTH_1"/>
    <property type="match status" value="1"/>
</dbReference>
<dbReference type="GeneID" id="93710685"/>
<evidence type="ECO:0000256" key="3">
    <source>
        <dbReference type="ARBA" id="ARBA00023125"/>
    </source>
</evidence>
<feature type="domain" description="HTH lysR-type" evidence="5">
    <location>
        <begin position="1"/>
        <end position="58"/>
    </location>
</feature>
<sequence length="293" mass="33414">MDLRQLRYFTAIAEEKQITRAAKKLHMAQPPLSHQLKLLEQELGVLLLERNGKEMELTEAGKTLYKRGKDLIEKLEEINVEVQETGEGLRGILAFGTVKTCFSYLSERIRLFREQYPLVTYRVLEGDSYELTKYLQERKIEFAVVRLPVDMENFSFLPLPKEKFVAIVPEDLEVHSSLSLKEVAKMPLMLLHRIDGTGLYELVMEAFMKNDLKPNIVCECADAAILLSLVKSGSGITLLPESTLSSFPLNGLKIIKVNDCVIESKAAVIWLKDRYISKSAKRLIETFNETFNV</sequence>
<dbReference type="SUPFAM" id="SSF53850">
    <property type="entry name" value="Periplasmic binding protein-like II"/>
    <property type="match status" value="1"/>
</dbReference>
<dbReference type="InterPro" id="IPR036388">
    <property type="entry name" value="WH-like_DNA-bd_sf"/>
</dbReference>
<keyword evidence="7" id="KW-1185">Reference proteome</keyword>
<evidence type="ECO:0000259" key="5">
    <source>
        <dbReference type="PROSITE" id="PS50931"/>
    </source>
</evidence>
<proteinExistence type="inferred from homology"/>
<dbReference type="PANTHER" id="PTHR30419">
    <property type="entry name" value="HTH-TYPE TRANSCRIPTIONAL REGULATOR YBHD"/>
    <property type="match status" value="1"/>
</dbReference>
<keyword evidence="2" id="KW-0805">Transcription regulation</keyword>
<evidence type="ECO:0000256" key="1">
    <source>
        <dbReference type="ARBA" id="ARBA00009437"/>
    </source>
</evidence>
<dbReference type="RefSeq" id="WP_061804293.1">
    <property type="nucleotide sequence ID" value="NZ_FOXX01000004.1"/>
</dbReference>
<dbReference type="PANTHER" id="PTHR30419:SF28">
    <property type="entry name" value="HTH-TYPE TRANSCRIPTIONAL REGULATOR BSDA"/>
    <property type="match status" value="1"/>
</dbReference>
<dbReference type="PRINTS" id="PR00039">
    <property type="entry name" value="HTHLYSR"/>
</dbReference>
<gene>
    <name evidence="6" type="ORF">SAMN02745910_02011</name>
</gene>
<dbReference type="Gene3D" id="1.10.10.10">
    <property type="entry name" value="Winged helix-like DNA-binding domain superfamily/Winged helix DNA-binding domain"/>
    <property type="match status" value="1"/>
</dbReference>
<accession>A0A1I5ZG88</accession>
<dbReference type="InterPro" id="IPR036390">
    <property type="entry name" value="WH_DNA-bd_sf"/>
</dbReference>
<dbReference type="PROSITE" id="PS50931">
    <property type="entry name" value="HTH_LYSR"/>
    <property type="match status" value="1"/>
</dbReference>
<evidence type="ECO:0000256" key="4">
    <source>
        <dbReference type="ARBA" id="ARBA00023163"/>
    </source>
</evidence>
<keyword evidence="3 6" id="KW-0238">DNA-binding</keyword>
<dbReference type="CDD" id="cd05466">
    <property type="entry name" value="PBP2_LTTR_substrate"/>
    <property type="match status" value="1"/>
</dbReference>
<dbReference type="Pfam" id="PF03466">
    <property type="entry name" value="LysR_substrate"/>
    <property type="match status" value="1"/>
</dbReference>
<evidence type="ECO:0000313" key="7">
    <source>
        <dbReference type="Proteomes" id="UP000182762"/>
    </source>
</evidence>
<dbReference type="Gene3D" id="3.40.190.290">
    <property type="match status" value="1"/>
</dbReference>
<name>A0A1I5ZG88_9BACI</name>
<organism evidence="6 7">
    <name type="scientific">Priestia endophytica DSM 13796</name>
    <dbReference type="NCBI Taxonomy" id="1121089"/>
    <lineage>
        <taxon>Bacteria</taxon>
        <taxon>Bacillati</taxon>
        <taxon>Bacillota</taxon>
        <taxon>Bacilli</taxon>
        <taxon>Bacillales</taxon>
        <taxon>Bacillaceae</taxon>
        <taxon>Priestia</taxon>
    </lineage>
</organism>
<comment type="similarity">
    <text evidence="1">Belongs to the LysR transcriptional regulatory family.</text>
</comment>
<dbReference type="SUPFAM" id="SSF46785">
    <property type="entry name" value="Winged helix' DNA-binding domain"/>
    <property type="match status" value="1"/>
</dbReference>
<dbReference type="EMBL" id="FOXX01000004">
    <property type="protein sequence ID" value="SFQ55127.1"/>
    <property type="molecule type" value="Genomic_DNA"/>
</dbReference>
<dbReference type="GO" id="GO:0003677">
    <property type="term" value="F:DNA binding"/>
    <property type="evidence" value="ECO:0007669"/>
    <property type="project" value="UniProtKB-KW"/>
</dbReference>
<evidence type="ECO:0000256" key="2">
    <source>
        <dbReference type="ARBA" id="ARBA00023015"/>
    </source>
</evidence>
<evidence type="ECO:0000313" key="6">
    <source>
        <dbReference type="EMBL" id="SFQ55127.1"/>
    </source>
</evidence>
<dbReference type="Proteomes" id="UP000182762">
    <property type="component" value="Unassembled WGS sequence"/>
</dbReference>
<comment type="caution">
    <text evidence="6">The sequence shown here is derived from an EMBL/GenBank/DDBJ whole genome shotgun (WGS) entry which is preliminary data.</text>
</comment>
<dbReference type="InterPro" id="IPR050950">
    <property type="entry name" value="HTH-type_LysR_regulators"/>
</dbReference>
<dbReference type="InterPro" id="IPR005119">
    <property type="entry name" value="LysR_subst-bd"/>
</dbReference>
<reference evidence="6 7" key="1">
    <citation type="submission" date="2016-10" db="EMBL/GenBank/DDBJ databases">
        <authorList>
            <person name="Varghese N."/>
            <person name="Submissions S."/>
        </authorList>
    </citation>
    <scope>NUCLEOTIDE SEQUENCE [LARGE SCALE GENOMIC DNA]</scope>
    <source>
        <strain evidence="6 7">DSM 13796</strain>
    </source>
</reference>
<keyword evidence="4" id="KW-0804">Transcription</keyword>
<dbReference type="InterPro" id="IPR000847">
    <property type="entry name" value="LysR_HTH_N"/>
</dbReference>